<dbReference type="AlphaFoldDB" id="A0A2Z4JTH1"/>
<evidence type="ECO:0000313" key="2">
    <source>
        <dbReference type="EMBL" id="AWW50165.1"/>
    </source>
</evidence>
<proteinExistence type="predicted"/>
<evidence type="ECO:0000313" key="3">
    <source>
        <dbReference type="EMBL" id="MBT8552062.1"/>
    </source>
</evidence>
<dbReference type="EMBL" id="CP030085">
    <property type="protein sequence ID" value="AWW50165.1"/>
    <property type="molecule type" value="Genomic_DNA"/>
</dbReference>
<name>A0A2Z4JTH1_9BURK</name>
<dbReference type="Proteomes" id="UP000248592">
    <property type="component" value="Chromosome"/>
</dbReference>
<dbReference type="InterPro" id="IPR019253">
    <property type="entry name" value="DUF2244_TM"/>
</dbReference>
<evidence type="ECO:0000256" key="1">
    <source>
        <dbReference type="SAM" id="Phobius"/>
    </source>
</evidence>
<dbReference type="GeneID" id="66831737"/>
<feature type="transmembrane region" description="Helical" evidence="1">
    <location>
        <begin position="43"/>
        <end position="62"/>
    </location>
</feature>
<evidence type="ECO:0000313" key="4">
    <source>
        <dbReference type="Proteomes" id="UP000248592"/>
    </source>
</evidence>
<organism evidence="2 4">
    <name type="scientific">Polynucleobacter paneuropaeus</name>
    <dbReference type="NCBI Taxonomy" id="2527775"/>
    <lineage>
        <taxon>Bacteria</taxon>
        <taxon>Pseudomonadati</taxon>
        <taxon>Pseudomonadota</taxon>
        <taxon>Betaproteobacteria</taxon>
        <taxon>Burkholderiales</taxon>
        <taxon>Burkholderiaceae</taxon>
        <taxon>Polynucleobacter</taxon>
    </lineage>
</organism>
<dbReference type="Pfam" id="PF10003">
    <property type="entry name" value="DUF2244"/>
    <property type="match status" value="1"/>
</dbReference>
<reference evidence="2" key="2">
    <citation type="journal article" date="2019" name="Int. J. Syst. Evol. Microbiol.">
        <title>Polynucleobacter paneuropaeus sp. nov., characterized by six strains isolated from freshwater lakes located along a 3000 km north-south cross-section across Europe.</title>
        <authorList>
            <person name="Hoetzinger M."/>
            <person name="Schmidt J."/>
            <person name="Pitt A."/>
            <person name="Koll U."/>
            <person name="Lang E."/>
            <person name="Hahn M.W."/>
        </authorList>
    </citation>
    <scope>NUCLEOTIDE SEQUENCE</scope>
    <source>
        <strain evidence="2">MG-25-Pas1-D2</strain>
    </source>
</reference>
<dbReference type="Proteomes" id="UP000783102">
    <property type="component" value="Unassembled WGS sequence"/>
</dbReference>
<protein>
    <submittedName>
        <fullName evidence="2">DUF2244 domain-containing protein</fullName>
    </submittedName>
</protein>
<keyword evidence="1" id="KW-1133">Transmembrane helix</keyword>
<keyword evidence="1" id="KW-0812">Transmembrane</keyword>
<dbReference type="EMBL" id="JAANEY010000001">
    <property type="protein sequence ID" value="MBT8552062.1"/>
    <property type="molecule type" value="Genomic_DNA"/>
</dbReference>
<gene>
    <name evidence="3" type="ORF">G6731_08855</name>
    <name evidence="2" type="ORF">Pas1_07095</name>
</gene>
<dbReference type="KEGG" id="poh:DPM16_02000"/>
<dbReference type="RefSeq" id="WP_112208885.1">
    <property type="nucleotide sequence ID" value="NZ_CBCSBS010000001.1"/>
</dbReference>
<feature type="transmembrane region" description="Helical" evidence="1">
    <location>
        <begin position="20"/>
        <end position="37"/>
    </location>
</feature>
<accession>A0A2Z4JTH1</accession>
<sequence length="142" mass="16472">MKTWRMQRNCALTPKQLFQFYAVLVFFSLLVGIGFLIVGIWMIIIFTCIELCALTLGFLIYARHALDFEEIQIDGTVLKITKFIGSKTKEYKFNSRWTQILLSRDKPKIFVLSSEKENIELGQFVRQDQLPQLISEIKACLG</sequence>
<reference evidence="3" key="3">
    <citation type="journal article" date="2021" name="Genome Biol. Evol.">
        <title>Continental-Scale Gene Flow Prevents Allopatric Divergence of Pelagic Freshwater Bacteria.</title>
        <authorList>
            <person name="Hoetzinger M."/>
            <person name="Pitt A."/>
            <person name="Huemer A."/>
            <person name="Hahn M.W."/>
        </authorList>
    </citation>
    <scope>NUCLEOTIDE SEQUENCE</scope>
    <source>
        <strain evidence="3">SM1-W8</strain>
    </source>
</reference>
<reference evidence="4" key="1">
    <citation type="submission" date="2018-06" db="EMBL/GenBank/DDBJ databases">
        <title>Description of a new Polynucleobacter species.</title>
        <authorList>
            <person name="Hahn M.W."/>
        </authorList>
    </citation>
    <scope>NUCLEOTIDE SEQUENCE [LARGE SCALE GENOMIC DNA]</scope>
    <source>
        <strain evidence="4">MG-25-Pas1-D2</strain>
    </source>
</reference>
<keyword evidence="1" id="KW-0472">Membrane</keyword>